<name>M7ZRD1_TRIUA</name>
<sequence>MEAPPSSPLPTLPDDIVEEILLRLPPDDPGCLFRAFLVCKAWRNAVSHPHSHRSYIGLHGHRAPPVLGFLHDWEDEGIPDFVPTTTSPFSLAALDRRFWRPLQCRHGRALFLSDHLQETQELLMWEPISGARERIPVPSAFMCGWSTAAVFCAADGYDHRDCARGPFGVVFVFTVDISNDKDWHVAHQRAPTAQSRNP</sequence>
<organism evidence="1">
    <name type="scientific">Triticum urartu</name>
    <name type="common">Red wild einkorn</name>
    <name type="synonym">Crithodium urartu</name>
    <dbReference type="NCBI Taxonomy" id="4572"/>
    <lineage>
        <taxon>Eukaryota</taxon>
        <taxon>Viridiplantae</taxon>
        <taxon>Streptophyta</taxon>
        <taxon>Embryophyta</taxon>
        <taxon>Tracheophyta</taxon>
        <taxon>Spermatophyta</taxon>
        <taxon>Magnoliopsida</taxon>
        <taxon>Liliopsida</taxon>
        <taxon>Poales</taxon>
        <taxon>Poaceae</taxon>
        <taxon>BOP clade</taxon>
        <taxon>Pooideae</taxon>
        <taxon>Triticodae</taxon>
        <taxon>Triticeae</taxon>
        <taxon>Triticinae</taxon>
        <taxon>Triticum</taxon>
    </lineage>
</organism>
<evidence type="ECO:0000313" key="1">
    <source>
        <dbReference type="EMBL" id="EMS65773.1"/>
    </source>
</evidence>
<dbReference type="STRING" id="4572.M7ZRD1"/>
<reference evidence="1" key="1">
    <citation type="journal article" date="2013" name="Nature">
        <title>Draft genome of the wheat A-genome progenitor Triticum urartu.</title>
        <authorList>
            <person name="Ling H.Q."/>
            <person name="Zhao S."/>
            <person name="Liu D."/>
            <person name="Wang J."/>
            <person name="Sun H."/>
            <person name="Zhang C."/>
            <person name="Fan H."/>
            <person name="Li D."/>
            <person name="Dong L."/>
            <person name="Tao Y."/>
            <person name="Gao C."/>
            <person name="Wu H."/>
            <person name="Li Y."/>
            <person name="Cui Y."/>
            <person name="Guo X."/>
            <person name="Zheng S."/>
            <person name="Wang B."/>
            <person name="Yu K."/>
            <person name="Liang Q."/>
            <person name="Yang W."/>
            <person name="Lou X."/>
            <person name="Chen J."/>
            <person name="Feng M."/>
            <person name="Jian J."/>
            <person name="Zhang X."/>
            <person name="Luo G."/>
            <person name="Jiang Y."/>
            <person name="Liu J."/>
            <person name="Wang Z."/>
            <person name="Sha Y."/>
            <person name="Zhang B."/>
            <person name="Wu H."/>
            <person name="Tang D."/>
            <person name="Shen Q."/>
            <person name="Xue P."/>
            <person name="Zou S."/>
            <person name="Wang X."/>
            <person name="Liu X."/>
            <person name="Wang F."/>
            <person name="Yang Y."/>
            <person name="An X."/>
            <person name="Dong Z."/>
            <person name="Zhang K."/>
            <person name="Zhang X."/>
            <person name="Luo M.C."/>
            <person name="Dvorak J."/>
            <person name="Tong Y."/>
            <person name="Wang J."/>
            <person name="Yang H."/>
            <person name="Li Z."/>
            <person name="Wang D."/>
            <person name="Zhang A."/>
            <person name="Wang J."/>
        </authorList>
    </citation>
    <scope>NUCLEOTIDE SEQUENCE</scope>
</reference>
<dbReference type="OMA" id="MESPDVM"/>
<dbReference type="EMBL" id="KD039811">
    <property type="protein sequence ID" value="EMS65773.1"/>
    <property type="molecule type" value="Genomic_DNA"/>
</dbReference>
<accession>M7ZRD1</accession>
<dbReference type="PROSITE" id="PS50181">
    <property type="entry name" value="FBOX"/>
    <property type="match status" value="1"/>
</dbReference>
<proteinExistence type="predicted"/>
<dbReference type="InterPro" id="IPR036047">
    <property type="entry name" value="F-box-like_dom_sf"/>
</dbReference>
<dbReference type="PANTHER" id="PTHR32133:SF283">
    <property type="entry name" value="F-BOX DOMAIN-CONTAINING PROTEIN"/>
    <property type="match status" value="1"/>
</dbReference>
<dbReference type="Gene3D" id="1.20.1280.50">
    <property type="match status" value="1"/>
</dbReference>
<dbReference type="SUPFAM" id="SSF81383">
    <property type="entry name" value="F-box domain"/>
    <property type="match status" value="1"/>
</dbReference>
<dbReference type="InterPro" id="IPR001810">
    <property type="entry name" value="F-box_dom"/>
</dbReference>
<dbReference type="AlphaFoldDB" id="M7ZRD1"/>
<protein>
    <submittedName>
        <fullName evidence="1">Uncharacterized protein</fullName>
    </submittedName>
</protein>
<gene>
    <name evidence="1" type="ORF">TRIUR3_03233</name>
</gene>
<dbReference type="PANTHER" id="PTHR32133">
    <property type="entry name" value="OS07G0120400 PROTEIN"/>
    <property type="match status" value="1"/>
</dbReference>
<dbReference type="SMART" id="SM00256">
    <property type="entry name" value="FBOX"/>
    <property type="match status" value="1"/>
</dbReference>
<dbReference type="Pfam" id="PF00646">
    <property type="entry name" value="F-box"/>
    <property type="match status" value="1"/>
</dbReference>